<sequence length="63" mass="7091">MEEVPMSVLGFLLHFSRAVIQAHNNAKVRNLMDAPRARTGAGKERPGTDGEGRFAQRRDRRSK</sequence>
<dbReference type="AlphaFoldDB" id="A0A330HEW2"/>
<keyword evidence="3" id="KW-1185">Reference proteome</keyword>
<accession>A0A330HEW2</accession>
<evidence type="ECO:0000256" key="1">
    <source>
        <dbReference type="SAM" id="MobiDB-lite"/>
    </source>
</evidence>
<reference evidence="3" key="1">
    <citation type="submission" date="2018-06" db="EMBL/GenBank/DDBJ databases">
        <authorList>
            <person name="Helene L.C."/>
            <person name="Dall'Agnol R."/>
            <person name="Delamuta J.R."/>
            <person name="Hungria M."/>
        </authorList>
    </citation>
    <scope>NUCLEOTIDE SEQUENCE [LARGE SCALE GENOMIC DNA]</scope>
    <source>
        <strain evidence="3">AC99b</strain>
    </source>
</reference>
<name>A0A330HEW2_9HYPH</name>
<evidence type="ECO:0000313" key="3">
    <source>
        <dbReference type="Proteomes" id="UP000251558"/>
    </source>
</evidence>
<feature type="compositionally biased region" description="Basic and acidic residues" evidence="1">
    <location>
        <begin position="41"/>
        <end position="57"/>
    </location>
</feature>
<protein>
    <submittedName>
        <fullName evidence="2">Uncharacterized protein</fullName>
    </submittedName>
</protein>
<feature type="region of interest" description="Disordered" evidence="1">
    <location>
        <begin position="31"/>
        <end position="63"/>
    </location>
</feature>
<dbReference type="Proteomes" id="UP000251558">
    <property type="component" value="Unassembled WGS sequence"/>
</dbReference>
<dbReference type="EMBL" id="QMBP01000015">
    <property type="protein sequence ID" value="RAZ87221.1"/>
    <property type="molecule type" value="Genomic_DNA"/>
</dbReference>
<evidence type="ECO:0000313" key="2">
    <source>
        <dbReference type="EMBL" id="RAZ87221.1"/>
    </source>
</evidence>
<organism evidence="2 3">
    <name type="scientific">Mesorhizobium hawassense</name>
    <dbReference type="NCBI Taxonomy" id="1209954"/>
    <lineage>
        <taxon>Bacteria</taxon>
        <taxon>Pseudomonadati</taxon>
        <taxon>Pseudomonadota</taxon>
        <taxon>Alphaproteobacteria</taxon>
        <taxon>Hyphomicrobiales</taxon>
        <taxon>Phyllobacteriaceae</taxon>
        <taxon>Mesorhizobium</taxon>
    </lineage>
</organism>
<gene>
    <name evidence="2" type="ORF">DPM33_25890</name>
</gene>
<proteinExistence type="predicted"/>
<reference evidence="2 3" key="2">
    <citation type="submission" date="2018-07" db="EMBL/GenBank/DDBJ databases">
        <title>Diversity of Mesorhizobium strains in Brazil.</title>
        <authorList>
            <person name="Helene L.C.F."/>
            <person name="Dall'Agnol R."/>
            <person name="Delamuta J.R.M."/>
            <person name="Hungria M."/>
        </authorList>
    </citation>
    <scope>NUCLEOTIDE SEQUENCE [LARGE SCALE GENOMIC DNA]</scope>
    <source>
        <strain evidence="2 3">AC99b</strain>
    </source>
</reference>
<comment type="caution">
    <text evidence="2">The sequence shown here is derived from an EMBL/GenBank/DDBJ whole genome shotgun (WGS) entry which is preliminary data.</text>
</comment>